<keyword evidence="3" id="KW-1185">Reference proteome</keyword>
<sequence>MKRQDGSPLREPVGIYVLRRGCKRRLVGGLDRDLRHDWCPEYRSLANWLDKLIGYSIVAVQLIFSLLRRPGRNSQSERGAMDKGSLKSTPPESLLRRRGGVVCSVQSSEFRVQLQRLDDSGDIGEETLGRACWYNLQISPPHGEEERRKWHVGALADARSAFCVGSMDGSGRLEGVNVE</sequence>
<name>A0A9P7YJ82_9HELO</name>
<evidence type="ECO:0000256" key="1">
    <source>
        <dbReference type="SAM" id="MobiDB-lite"/>
    </source>
</evidence>
<reference evidence="2" key="1">
    <citation type="journal article" date="2021" name="IMA Fungus">
        <title>Genomic characterization of three marine fungi, including Emericellopsis atlantica sp. nov. with signatures of a generalist lifestyle and marine biomass degradation.</title>
        <authorList>
            <person name="Hagestad O.C."/>
            <person name="Hou L."/>
            <person name="Andersen J.H."/>
            <person name="Hansen E.H."/>
            <person name="Altermark B."/>
            <person name="Li C."/>
            <person name="Kuhnert E."/>
            <person name="Cox R.J."/>
            <person name="Crous P.W."/>
            <person name="Spatafora J.W."/>
            <person name="Lail K."/>
            <person name="Amirebrahimi M."/>
            <person name="Lipzen A."/>
            <person name="Pangilinan J."/>
            <person name="Andreopoulos W."/>
            <person name="Hayes R.D."/>
            <person name="Ng V."/>
            <person name="Grigoriev I.V."/>
            <person name="Jackson S.A."/>
            <person name="Sutton T.D.S."/>
            <person name="Dobson A.D.W."/>
            <person name="Rama T."/>
        </authorList>
    </citation>
    <scope>NUCLEOTIDE SEQUENCE</scope>
    <source>
        <strain evidence="2">TRa018bII</strain>
    </source>
</reference>
<comment type="caution">
    <text evidence="2">The sequence shown here is derived from an EMBL/GenBank/DDBJ whole genome shotgun (WGS) entry which is preliminary data.</text>
</comment>
<accession>A0A9P7YJ82</accession>
<evidence type="ECO:0000313" key="2">
    <source>
        <dbReference type="EMBL" id="KAG9233988.1"/>
    </source>
</evidence>
<proteinExistence type="predicted"/>
<dbReference type="EMBL" id="MU251479">
    <property type="protein sequence ID" value="KAG9233988.1"/>
    <property type="molecule type" value="Genomic_DNA"/>
</dbReference>
<dbReference type="Proteomes" id="UP000824998">
    <property type="component" value="Unassembled WGS sequence"/>
</dbReference>
<gene>
    <name evidence="2" type="ORF">BJ875DRAFT_27978</name>
</gene>
<organism evidence="2 3">
    <name type="scientific">Amylocarpus encephaloides</name>
    <dbReference type="NCBI Taxonomy" id="45428"/>
    <lineage>
        <taxon>Eukaryota</taxon>
        <taxon>Fungi</taxon>
        <taxon>Dikarya</taxon>
        <taxon>Ascomycota</taxon>
        <taxon>Pezizomycotina</taxon>
        <taxon>Leotiomycetes</taxon>
        <taxon>Helotiales</taxon>
        <taxon>Helotiales incertae sedis</taxon>
        <taxon>Amylocarpus</taxon>
    </lineage>
</organism>
<dbReference type="AlphaFoldDB" id="A0A9P7YJ82"/>
<feature type="region of interest" description="Disordered" evidence="1">
    <location>
        <begin position="72"/>
        <end position="94"/>
    </location>
</feature>
<evidence type="ECO:0000313" key="3">
    <source>
        <dbReference type="Proteomes" id="UP000824998"/>
    </source>
</evidence>
<protein>
    <submittedName>
        <fullName evidence="2">Uncharacterized protein</fullName>
    </submittedName>
</protein>